<dbReference type="AlphaFoldDB" id="A7UX86"/>
<organism evidence="1 2">
    <name type="scientific">Neurospora crassa (strain ATCC 24698 / 74-OR23-1A / CBS 708.71 / DSM 1257 / FGSC 987)</name>
    <dbReference type="NCBI Taxonomy" id="367110"/>
    <lineage>
        <taxon>Eukaryota</taxon>
        <taxon>Fungi</taxon>
        <taxon>Dikarya</taxon>
        <taxon>Ascomycota</taxon>
        <taxon>Pezizomycotina</taxon>
        <taxon>Sordariomycetes</taxon>
        <taxon>Sordariomycetidae</taxon>
        <taxon>Sordariales</taxon>
        <taxon>Sordariaceae</taxon>
        <taxon>Neurospora</taxon>
    </lineage>
</organism>
<name>A7UX86_NEUCR</name>
<keyword evidence="2" id="KW-1185">Reference proteome</keyword>
<dbReference type="RefSeq" id="XP_001728048.2">
    <property type="nucleotide sequence ID" value="XM_001727996.2"/>
</dbReference>
<dbReference type="GeneID" id="5847118"/>
<dbReference type="HOGENOM" id="CLU_2386715_0_0_1"/>
<reference evidence="1 2" key="1">
    <citation type="journal article" date="2003" name="Nature">
        <title>The genome sequence of the filamentous fungus Neurospora crassa.</title>
        <authorList>
            <person name="Galagan J.E."/>
            <person name="Calvo S.E."/>
            <person name="Borkovich K.A."/>
            <person name="Selker E.U."/>
            <person name="Read N.D."/>
            <person name="Jaffe D."/>
            <person name="FitzHugh W."/>
            <person name="Ma L.J."/>
            <person name="Smirnov S."/>
            <person name="Purcell S."/>
            <person name="Rehman B."/>
            <person name="Elkins T."/>
            <person name="Engels R."/>
            <person name="Wang S."/>
            <person name="Nielsen C.B."/>
            <person name="Butler J."/>
            <person name="Endrizzi M."/>
            <person name="Qui D."/>
            <person name="Ianakiev P."/>
            <person name="Bell-Pedersen D."/>
            <person name="Nelson M.A."/>
            <person name="Werner-Washburne M."/>
            <person name="Selitrennikoff C.P."/>
            <person name="Kinsey J.A."/>
            <person name="Braun E.L."/>
            <person name="Zelter A."/>
            <person name="Schulte U."/>
            <person name="Kothe G.O."/>
            <person name="Jedd G."/>
            <person name="Mewes W."/>
            <person name="Staben C."/>
            <person name="Marcotte E."/>
            <person name="Greenberg D."/>
            <person name="Roy A."/>
            <person name="Foley K."/>
            <person name="Naylor J."/>
            <person name="Stange-Thomann N."/>
            <person name="Barrett R."/>
            <person name="Gnerre S."/>
            <person name="Kamal M."/>
            <person name="Kamvysselis M."/>
            <person name="Mauceli E."/>
            <person name="Bielke C."/>
            <person name="Rudd S."/>
            <person name="Frishman D."/>
            <person name="Krystofova S."/>
            <person name="Rasmussen C."/>
            <person name="Metzenberg R.L."/>
            <person name="Perkins D.D."/>
            <person name="Kroken S."/>
            <person name="Cogoni C."/>
            <person name="Macino G."/>
            <person name="Catcheside D."/>
            <person name="Li W."/>
            <person name="Pratt R.J."/>
            <person name="Osmani S.A."/>
            <person name="DeSouza C.P."/>
            <person name="Glass L."/>
            <person name="Orbach M.J."/>
            <person name="Berglund J.A."/>
            <person name="Voelker R."/>
            <person name="Yarden O."/>
            <person name="Plamann M."/>
            <person name="Seiler S."/>
            <person name="Dunlap J."/>
            <person name="Radford A."/>
            <person name="Aramayo R."/>
            <person name="Natvig D.O."/>
            <person name="Alex L.A."/>
            <person name="Mannhaupt G."/>
            <person name="Ebbole D.J."/>
            <person name="Freitag M."/>
            <person name="Paulsen I."/>
            <person name="Sachs M.S."/>
            <person name="Lander E.S."/>
            <person name="Nusbaum C."/>
            <person name="Birren B."/>
        </authorList>
    </citation>
    <scope>NUCLEOTIDE SEQUENCE [LARGE SCALE GENOMIC DNA]</scope>
    <source>
        <strain evidence="2">ATCC 24698 / 74-OR23-1A / CBS 708.71 / DSM 1257 / FGSC 987</strain>
    </source>
</reference>
<evidence type="ECO:0000313" key="1">
    <source>
        <dbReference type="EMBL" id="EDO64957.2"/>
    </source>
</evidence>
<dbReference type="STRING" id="367110.A7UX86"/>
<dbReference type="EMBL" id="CM002236">
    <property type="protein sequence ID" value="EDO64957.2"/>
    <property type="molecule type" value="Genomic_DNA"/>
</dbReference>
<dbReference type="Proteomes" id="UP000001805">
    <property type="component" value="Chromosome 1, Linkage Group I"/>
</dbReference>
<evidence type="ECO:0000313" key="2">
    <source>
        <dbReference type="Proteomes" id="UP000001805"/>
    </source>
</evidence>
<sequence length="110" mass="11978">MHKQSITRCQSGVERAMSLSVEIVNDRPEYSSTRFCHFIRISFGRYTTISDLTVPVPGASKLGIEEGSDLLKCNILPTTLTLFPSMLAPDTGRFGCHVSRGSGGNPAVPY</sequence>
<gene>
    <name evidence="1" type="ORF">NCU10839</name>
</gene>
<accession>A7UX86</accession>
<dbReference type="InParanoid" id="A7UX86"/>
<dbReference type="KEGG" id="ncr:NCU10839"/>
<proteinExistence type="predicted"/>
<dbReference type="PaxDb" id="5141-EFNCRP00000008700"/>
<dbReference type="VEuPathDB" id="FungiDB:NCU10839"/>
<protein>
    <submittedName>
        <fullName evidence="1">Uncharacterized protein</fullName>
    </submittedName>
</protein>